<accession>A0A917SWS4</accession>
<comment type="caution">
    <text evidence="6">The sequence shown here is derived from an EMBL/GenBank/DDBJ whole genome shotgun (WGS) entry which is preliminary data.</text>
</comment>
<keyword evidence="3 6" id="KW-0418">Kinase</keyword>
<evidence type="ECO:0000259" key="4">
    <source>
        <dbReference type="Pfam" id="PF00370"/>
    </source>
</evidence>
<dbReference type="SUPFAM" id="SSF53067">
    <property type="entry name" value="Actin-like ATPase domain"/>
    <property type="match status" value="2"/>
</dbReference>
<dbReference type="Gene3D" id="3.30.420.40">
    <property type="match status" value="2"/>
</dbReference>
<dbReference type="InterPro" id="IPR000577">
    <property type="entry name" value="Carb_kinase_FGGY"/>
</dbReference>
<evidence type="ECO:0000256" key="3">
    <source>
        <dbReference type="ARBA" id="ARBA00022777"/>
    </source>
</evidence>
<dbReference type="PIRSF" id="PIRSF000538">
    <property type="entry name" value="GlpK"/>
    <property type="match status" value="1"/>
</dbReference>
<keyword evidence="2" id="KW-0808">Transferase</keyword>
<dbReference type="InterPro" id="IPR050406">
    <property type="entry name" value="FGGY_Carb_Kinase"/>
</dbReference>
<dbReference type="EMBL" id="BMLF01000001">
    <property type="protein sequence ID" value="GGL99765.1"/>
    <property type="molecule type" value="Genomic_DNA"/>
</dbReference>
<sequence length="514" mass="55219">MSRGTLIIAADFGTSSVKLGVVAEGMKLLSRRIESYPVQLGSGGVAEQRPEEWWAALARGLSHIEADMPGTLSRAGALVFSAQMAGVTCVDRDGVPLRPAIIWQDIRAARLARGLIGGFPEALGYNLPRLAKWIRVANGAPAKNGMDPIAKMHFLMREEPETWARTYRTLDVKDWLVHRATGRFVTTGDSANLTWLMDTRPGREGWSETLSEMTGTPLDKLPEIVDGCEVVGELTPRAAAELGLPPDLAVVAGGGDVTATALGSGAVEDGALHLCISTSAWVSGFFPKRVISVPHSYATVASAAGFRPLLIATQESAGSALDWVARLMGYGDTPDLAAAYGELGTWRDDDPFLLPWFAGERVPVDNDALRGTIYGLSIDHDRQAVARAAIEGVALNLRWAYDSVAKKRGVQLDGPLPLVGGGAANPELAQTVADALNREVTTGETRFAGVLGTAALAAPYMGWDRDVWHAAARLGNRVQTRYAPLPGRREMLERRYARLRTLRKRMVKSYGSGA</sequence>
<dbReference type="AlphaFoldDB" id="A0A917SWS4"/>
<dbReference type="InterPro" id="IPR018485">
    <property type="entry name" value="FGGY_C"/>
</dbReference>
<evidence type="ECO:0000256" key="2">
    <source>
        <dbReference type="ARBA" id="ARBA00022679"/>
    </source>
</evidence>
<comment type="similarity">
    <text evidence="1">Belongs to the FGGY kinase family.</text>
</comment>
<dbReference type="PANTHER" id="PTHR43095:SF5">
    <property type="entry name" value="XYLULOSE KINASE"/>
    <property type="match status" value="1"/>
</dbReference>
<dbReference type="InterPro" id="IPR018484">
    <property type="entry name" value="FGGY_N"/>
</dbReference>
<organism evidence="6 7">
    <name type="scientific">Pseudooceanicola nanhaiensis</name>
    <dbReference type="NCBI Taxonomy" id="375761"/>
    <lineage>
        <taxon>Bacteria</taxon>
        <taxon>Pseudomonadati</taxon>
        <taxon>Pseudomonadota</taxon>
        <taxon>Alphaproteobacteria</taxon>
        <taxon>Rhodobacterales</taxon>
        <taxon>Paracoccaceae</taxon>
        <taxon>Pseudooceanicola</taxon>
    </lineage>
</organism>
<dbReference type="GO" id="GO:0005975">
    <property type="term" value="P:carbohydrate metabolic process"/>
    <property type="evidence" value="ECO:0007669"/>
    <property type="project" value="InterPro"/>
</dbReference>
<evidence type="ECO:0000259" key="5">
    <source>
        <dbReference type="Pfam" id="PF02782"/>
    </source>
</evidence>
<dbReference type="CDD" id="cd07805">
    <property type="entry name" value="ASKHA_NBD_FGGY_CvXK-like"/>
    <property type="match status" value="1"/>
</dbReference>
<dbReference type="InterPro" id="IPR043129">
    <property type="entry name" value="ATPase_NBD"/>
</dbReference>
<dbReference type="RefSeq" id="WP_028287901.1">
    <property type="nucleotide sequence ID" value="NZ_BMLF01000001.1"/>
</dbReference>
<evidence type="ECO:0000256" key="1">
    <source>
        <dbReference type="ARBA" id="ARBA00009156"/>
    </source>
</evidence>
<reference evidence="6" key="2">
    <citation type="submission" date="2020-09" db="EMBL/GenBank/DDBJ databases">
        <authorList>
            <person name="Sun Q."/>
            <person name="Zhou Y."/>
        </authorList>
    </citation>
    <scope>NUCLEOTIDE SEQUENCE</scope>
    <source>
        <strain evidence="6">CGMCC 1.6293</strain>
    </source>
</reference>
<dbReference type="Pfam" id="PF02782">
    <property type="entry name" value="FGGY_C"/>
    <property type="match status" value="1"/>
</dbReference>
<proteinExistence type="inferred from homology"/>
<evidence type="ECO:0000313" key="7">
    <source>
        <dbReference type="Proteomes" id="UP000649829"/>
    </source>
</evidence>
<dbReference type="Proteomes" id="UP000649829">
    <property type="component" value="Unassembled WGS sequence"/>
</dbReference>
<feature type="domain" description="Carbohydrate kinase FGGY N-terminal" evidence="4">
    <location>
        <begin position="7"/>
        <end position="263"/>
    </location>
</feature>
<evidence type="ECO:0000313" key="6">
    <source>
        <dbReference type="EMBL" id="GGL99765.1"/>
    </source>
</evidence>
<dbReference type="GO" id="GO:0016301">
    <property type="term" value="F:kinase activity"/>
    <property type="evidence" value="ECO:0007669"/>
    <property type="project" value="UniProtKB-KW"/>
</dbReference>
<protein>
    <submittedName>
        <fullName evidence="6">Carbohydrate kinase</fullName>
    </submittedName>
</protein>
<keyword evidence="7" id="KW-1185">Reference proteome</keyword>
<gene>
    <name evidence="6" type="ORF">GCM10011534_22030</name>
</gene>
<feature type="domain" description="Carbohydrate kinase FGGY C-terminal" evidence="5">
    <location>
        <begin position="309"/>
        <end position="458"/>
    </location>
</feature>
<name>A0A917SWS4_9RHOB</name>
<dbReference type="Pfam" id="PF00370">
    <property type="entry name" value="FGGY_N"/>
    <property type="match status" value="1"/>
</dbReference>
<reference evidence="6" key="1">
    <citation type="journal article" date="2014" name="Int. J. Syst. Evol. Microbiol.">
        <title>Complete genome sequence of Corynebacterium casei LMG S-19264T (=DSM 44701T), isolated from a smear-ripened cheese.</title>
        <authorList>
            <consortium name="US DOE Joint Genome Institute (JGI-PGF)"/>
            <person name="Walter F."/>
            <person name="Albersmeier A."/>
            <person name="Kalinowski J."/>
            <person name="Ruckert C."/>
        </authorList>
    </citation>
    <scope>NUCLEOTIDE SEQUENCE</scope>
    <source>
        <strain evidence="6">CGMCC 1.6293</strain>
    </source>
</reference>
<dbReference type="PANTHER" id="PTHR43095">
    <property type="entry name" value="SUGAR KINASE"/>
    <property type="match status" value="1"/>
</dbReference>